<sequence>MFNVNRSLIRRYRLKNQKAVAECLQTEFKSDLPLTIYWDGKLIKDITGHKTVDRLPILVSRHGIDQLLAVPKLERGTNTAYASAVYEAINSWSLSGKVKYLCFDTTAVNTGLKNGACVQLERKMEKDMLCLPCRHHILEIMLSAAVDESLGPSSDPDIPLFKRFKNNWYNIDYKTIINDTTSHIEENVVADKISIAQKQLQVHQPRDDYKELLHLTIIYLGGVPEKSISFRRPAGLHRAEWMAKALYCLKIFLFKHQFQLTKKKEKVLREICIFTLIIYIKYWFQSPTGWSAPRNDLQLLKYLKDFDGINPEIASVALKKILGHLRYLSKS</sequence>
<organism evidence="1 2">
    <name type="scientific">Aquatica leii</name>
    <dbReference type="NCBI Taxonomy" id="1421715"/>
    <lineage>
        <taxon>Eukaryota</taxon>
        <taxon>Metazoa</taxon>
        <taxon>Ecdysozoa</taxon>
        <taxon>Arthropoda</taxon>
        <taxon>Hexapoda</taxon>
        <taxon>Insecta</taxon>
        <taxon>Pterygota</taxon>
        <taxon>Neoptera</taxon>
        <taxon>Endopterygota</taxon>
        <taxon>Coleoptera</taxon>
        <taxon>Polyphaga</taxon>
        <taxon>Elateriformia</taxon>
        <taxon>Elateroidea</taxon>
        <taxon>Lampyridae</taxon>
        <taxon>Luciolinae</taxon>
        <taxon>Aquatica</taxon>
    </lineage>
</organism>
<accession>A0AAN7SBK4</accession>
<comment type="caution">
    <text evidence="1">The sequence shown here is derived from an EMBL/GenBank/DDBJ whole genome shotgun (WGS) entry which is preliminary data.</text>
</comment>
<keyword evidence="2" id="KW-1185">Reference proteome</keyword>
<reference evidence="2" key="1">
    <citation type="submission" date="2023-01" db="EMBL/GenBank/DDBJ databases">
        <title>Key to firefly adult light organ development and bioluminescence: homeobox transcription factors regulate luciferase expression and transportation to peroxisome.</title>
        <authorList>
            <person name="Fu X."/>
        </authorList>
    </citation>
    <scope>NUCLEOTIDE SEQUENCE [LARGE SCALE GENOMIC DNA]</scope>
</reference>
<gene>
    <name evidence="1" type="ORF">RN001_006670</name>
</gene>
<evidence type="ECO:0000313" key="1">
    <source>
        <dbReference type="EMBL" id="KAK4883351.1"/>
    </source>
</evidence>
<proteinExistence type="predicted"/>
<name>A0AAN7SBK4_9COLE</name>
<protein>
    <submittedName>
        <fullName evidence="1">Uncharacterized protein</fullName>
    </submittedName>
</protein>
<dbReference type="EMBL" id="JARPUR010000002">
    <property type="protein sequence ID" value="KAK4883351.1"/>
    <property type="molecule type" value="Genomic_DNA"/>
</dbReference>
<evidence type="ECO:0000313" key="2">
    <source>
        <dbReference type="Proteomes" id="UP001353858"/>
    </source>
</evidence>
<dbReference type="Proteomes" id="UP001353858">
    <property type="component" value="Unassembled WGS sequence"/>
</dbReference>
<dbReference type="AlphaFoldDB" id="A0AAN7SBK4"/>